<name>A0A9P8TK15_WICPI</name>
<evidence type="ECO:0000313" key="1">
    <source>
        <dbReference type="EMBL" id="KAH3682383.1"/>
    </source>
</evidence>
<sequence length="200" mass="22527">MVDFNGNSSFVNLIKSTFSPKFLENSIERLLNSFWISLILSLVSSGRFKPSLLYSWSIFSRYFLVSWFNSLLSRLSKYNLLKTLNTSTLRPDSIPNSLIFWSAFKEASLSFGSEETCCKNVNWLDKPLFLFENSTNGWNTLSMVAVSNLAAIESSNSLASLRYWSVLDKISSLVKSQLGGACGGVNLDMYLEVNVDEFLN</sequence>
<gene>
    <name evidence="1" type="ORF">WICPIJ_006647</name>
</gene>
<evidence type="ECO:0000313" key="2">
    <source>
        <dbReference type="Proteomes" id="UP000774326"/>
    </source>
</evidence>
<keyword evidence="2" id="KW-1185">Reference proteome</keyword>
<reference evidence="1" key="2">
    <citation type="submission" date="2021-01" db="EMBL/GenBank/DDBJ databases">
        <authorList>
            <person name="Schikora-Tamarit M.A."/>
        </authorList>
    </citation>
    <scope>NUCLEOTIDE SEQUENCE</scope>
    <source>
        <strain evidence="1">CBS2887</strain>
    </source>
</reference>
<comment type="caution">
    <text evidence="1">The sequence shown here is derived from an EMBL/GenBank/DDBJ whole genome shotgun (WGS) entry which is preliminary data.</text>
</comment>
<dbReference type="EMBL" id="JAEUBG010003741">
    <property type="protein sequence ID" value="KAH3682383.1"/>
    <property type="molecule type" value="Genomic_DNA"/>
</dbReference>
<dbReference type="Proteomes" id="UP000774326">
    <property type="component" value="Unassembled WGS sequence"/>
</dbReference>
<protein>
    <submittedName>
        <fullName evidence="1">Uncharacterized protein</fullName>
    </submittedName>
</protein>
<proteinExistence type="predicted"/>
<organism evidence="1 2">
    <name type="scientific">Wickerhamomyces pijperi</name>
    <name type="common">Yeast</name>
    <name type="synonym">Pichia pijperi</name>
    <dbReference type="NCBI Taxonomy" id="599730"/>
    <lineage>
        <taxon>Eukaryota</taxon>
        <taxon>Fungi</taxon>
        <taxon>Dikarya</taxon>
        <taxon>Ascomycota</taxon>
        <taxon>Saccharomycotina</taxon>
        <taxon>Saccharomycetes</taxon>
        <taxon>Phaffomycetales</taxon>
        <taxon>Wickerhamomycetaceae</taxon>
        <taxon>Wickerhamomyces</taxon>
    </lineage>
</organism>
<dbReference type="AlphaFoldDB" id="A0A9P8TK15"/>
<accession>A0A9P8TK15</accession>
<reference evidence="1" key="1">
    <citation type="journal article" date="2021" name="Open Biol.">
        <title>Shared evolutionary footprints suggest mitochondrial oxidative damage underlies multiple complex I losses in fungi.</title>
        <authorList>
            <person name="Schikora-Tamarit M.A."/>
            <person name="Marcet-Houben M."/>
            <person name="Nosek J."/>
            <person name="Gabaldon T."/>
        </authorList>
    </citation>
    <scope>NUCLEOTIDE SEQUENCE</scope>
    <source>
        <strain evidence="1">CBS2887</strain>
    </source>
</reference>